<proteinExistence type="predicted"/>
<evidence type="ECO:0000313" key="1">
    <source>
        <dbReference type="EMBL" id="AIT41840.1"/>
    </source>
</evidence>
<evidence type="ECO:0000313" key="11">
    <source>
        <dbReference type="Proteomes" id="UP000283322"/>
    </source>
</evidence>
<evidence type="ECO:0000313" key="12">
    <source>
        <dbReference type="Proteomes" id="UP000294876"/>
    </source>
</evidence>
<dbReference type="KEGG" id="kpx:PMK1_c00005"/>
<reference evidence="2 8" key="2">
    <citation type="submission" date="2017-03" db="EMBL/GenBank/DDBJ databases">
        <authorList>
            <person name="Fouts D."/>
            <person name="Stalin M.J."/>
            <person name="Chen L."/>
            <person name="Wright M."/>
            <person name="Sutton G."/>
            <person name="Nguyen K."/>
            <person name="Vanduin D."/>
            <person name="Rojas L."/>
            <person name="Hujer A."/>
            <person name="Hujer K."/>
            <person name="Bonomo R."/>
            <person name="Kreiswirth B."/>
            <person name="Adams M."/>
        </authorList>
    </citation>
    <scope>NUCLEOTIDE SEQUENCE [LARGE SCALE GENOMIC DNA]</scope>
    <source>
        <strain evidence="2 8">39383</strain>
    </source>
</reference>
<evidence type="ECO:0000313" key="2">
    <source>
        <dbReference type="EMBL" id="OVF69076.1"/>
    </source>
</evidence>
<reference evidence="3 11" key="6">
    <citation type="submission" date="2018-10" db="EMBL/GenBank/DDBJ databases">
        <authorList>
            <person name="Vanduin D."/>
            <person name="Fouts D."/>
            <person name="Wright M."/>
            <person name="Sutton G."/>
            <person name="Nguyen K."/>
            <person name="Kreiswirth B."/>
            <person name="Chen L."/>
            <person name="Rojas L."/>
            <person name="Hujer A."/>
            <person name="Hujer K."/>
            <person name="Bonomo R."/>
            <person name="Adams M."/>
        </authorList>
    </citation>
    <scope>NUCLEOTIDE SEQUENCE [LARGE SCALE GENOMIC DNA]</scope>
    <source>
        <strain evidence="3 11">CRK0165</strain>
    </source>
</reference>
<reference evidence="5" key="3">
    <citation type="submission" date="2017-05" db="EMBL/GenBank/DDBJ databases">
        <authorList>
            <person name="Song R."/>
            <person name="Chenine A.L."/>
            <person name="Ruprecht R.M."/>
        </authorList>
    </citation>
    <scope>NUCLEOTIDE SEQUENCE</scope>
    <source>
        <strain evidence="5">Klebsiella pneumoniae KLPN57</strain>
    </source>
</reference>
<dbReference type="Proteomes" id="UP000283322">
    <property type="component" value="Unassembled WGS sequence"/>
</dbReference>
<evidence type="ECO:0000313" key="10">
    <source>
        <dbReference type="Proteomes" id="UP000275975"/>
    </source>
</evidence>
<name>A0A0J4WLS0_KLEPN</name>
<gene>
    <name evidence="2" type="ORF">B5L96_18560</name>
    <name evidence="3" type="ORF">BL124_00023725</name>
    <name evidence="4" type="ORF">EAO17_30480</name>
    <name evidence="6" type="ORF">NCTC5047_00161</name>
    <name evidence="5" type="ORF">PKLPN57_305</name>
    <name evidence="7" type="ORF">SAMEA104567804_05173</name>
</gene>
<reference evidence="1" key="1">
    <citation type="submission" date="2014-04" db="EMBL/GenBank/DDBJ databases">
        <title>Complete sequencing and comparative analyses of KPC-3 plasmids.</title>
        <authorList>
            <person name="Chen Y.-T."/>
            <person name="Lin A.-C."/>
            <person name="Siu K."/>
        </authorList>
    </citation>
    <scope>NUCLEOTIDE SEQUENCE</scope>
    <source>
        <strain evidence="1">NJ HT1872</strain>
        <plasmid evidence="1">pUSKPC3</plasmid>
    </source>
</reference>
<evidence type="ECO:0000313" key="6">
    <source>
        <dbReference type="EMBL" id="STT72479.1"/>
    </source>
</evidence>
<reference evidence="6 9" key="4">
    <citation type="submission" date="2018-06" db="EMBL/GenBank/DDBJ databases">
        <authorList>
            <consortium name="Pathogen Informatics"/>
            <person name="Doyle S."/>
        </authorList>
    </citation>
    <scope>NUCLEOTIDE SEQUENCE [LARGE SCALE GENOMIC DNA]</scope>
    <source>
        <strain evidence="6 9">NCTC5047</strain>
    </source>
</reference>
<dbReference type="RefSeq" id="WP_004193995.1">
    <property type="nucleotide sequence ID" value="NZ_AP021931.1"/>
</dbReference>
<dbReference type="EMBL" id="KJ721789">
    <property type="protein sequence ID" value="AIT41840.1"/>
    <property type="molecule type" value="Genomic_DNA"/>
</dbReference>
<accession>A0A0J4WLS0</accession>
<evidence type="ECO:0000313" key="4">
    <source>
        <dbReference type="EMBL" id="RRE94198.1"/>
    </source>
</evidence>
<evidence type="ECO:0000313" key="5">
    <source>
        <dbReference type="EMBL" id="SMY31367.1"/>
    </source>
</evidence>
<organism evidence="2 8">
    <name type="scientific">Klebsiella pneumoniae</name>
    <dbReference type="NCBI Taxonomy" id="573"/>
    <lineage>
        <taxon>Bacteria</taxon>
        <taxon>Pseudomonadati</taxon>
        <taxon>Pseudomonadota</taxon>
        <taxon>Gammaproteobacteria</taxon>
        <taxon>Enterobacterales</taxon>
        <taxon>Enterobacteriaceae</taxon>
        <taxon>Klebsiella/Raoultella group</taxon>
        <taxon>Klebsiella</taxon>
        <taxon>Klebsiella pneumoniae complex</taxon>
    </lineage>
</organism>
<reference evidence="4 10" key="7">
    <citation type="journal article" date="2019" name="Antimicrob. Agents Chemother.">
        <title>Applying Rapid Whole Genome Sequencing to Predict Phenotypic Antimicrobial Susceptibility Testing Results Among Carbapenem-Resistant Klebsiella pneumoniae Clinical Isolates.</title>
        <authorList>
            <person name="Tamma P.D."/>
            <person name="Fan Y."/>
            <person name="Bergman Y."/>
            <person name="Pertea G."/>
            <person name="Kazmi A."/>
            <person name="Lewis S."/>
            <person name="Carroll K.C."/>
            <person name="Schatz M.C."/>
            <person name="Timp W."/>
            <person name="Simner P.J."/>
        </authorList>
    </citation>
    <scope>NUCLEOTIDE SEQUENCE [LARGE SCALE GENOMIC DNA]</scope>
    <source>
        <strain evidence="4 10">KLPN_104</strain>
    </source>
</reference>
<dbReference type="Proteomes" id="UP000254340">
    <property type="component" value="Unassembled WGS sequence"/>
</dbReference>
<dbReference type="EMBL" id="MPYG04000178">
    <property type="protein sequence ID" value="ROG90474.1"/>
    <property type="molecule type" value="Genomic_DNA"/>
</dbReference>
<dbReference type="Proteomes" id="UP000196447">
    <property type="component" value="Unassembled WGS sequence"/>
</dbReference>
<dbReference type="EMBL" id="RDAM01000004">
    <property type="protein sequence ID" value="RRE94198.1"/>
    <property type="molecule type" value="Genomic_DNA"/>
</dbReference>
<dbReference type="EMBL" id="LT882698">
    <property type="protein sequence ID" value="SMY31367.1"/>
    <property type="molecule type" value="Genomic_DNA"/>
</dbReference>
<protein>
    <recommendedName>
        <fullName evidence="13">Helix-turn-helix domain-containing protein</fullName>
    </recommendedName>
</protein>
<dbReference type="Proteomes" id="UP000294876">
    <property type="component" value="Unassembled WGS sequence"/>
</dbReference>
<evidence type="ECO:0000313" key="8">
    <source>
        <dbReference type="Proteomes" id="UP000196447"/>
    </source>
</evidence>
<dbReference type="AlphaFoldDB" id="A0A0J4WLS0"/>
<dbReference type="PATRIC" id="fig|573.1349.peg.5171"/>
<evidence type="ECO:0008006" key="13">
    <source>
        <dbReference type="Google" id="ProtNLM"/>
    </source>
</evidence>
<dbReference type="GeneID" id="57431557"/>
<evidence type="ECO:0000313" key="7">
    <source>
        <dbReference type="EMBL" id="VGD43327.1"/>
    </source>
</evidence>
<keyword evidence="1" id="KW-0614">Plasmid</keyword>
<sequence length="229" mass="25873">MNTSTQKRNGNDRSSTMHNFLDNSIAAERLENFFQDLVEEVRSGKTPIAPESMGNTDAVFTMDVILKLLENRAVNSLTPEKKRQQRRLHSKALFLQRLENDGGVYTSAKAAEMVGKSKPTVKTWKDTDQLLALDIDGEFYYPVFQFTDEEGISDKGVLRGVAELLTMLSSFSDRMKYSFFMEQRNTVLDGLNPAGRSFTVAEVLKGNPDEKVMNELRRLARNYGTQNAV</sequence>
<evidence type="ECO:0000313" key="3">
    <source>
        <dbReference type="EMBL" id="ROG90474.1"/>
    </source>
</evidence>
<reference evidence="7 12" key="8">
    <citation type="submission" date="2019-03" db="EMBL/GenBank/DDBJ databases">
        <authorList>
            <consortium name="Pathogen Informatics"/>
        </authorList>
    </citation>
    <scope>NUCLEOTIDE SEQUENCE [LARGE SCALE GENOMIC DNA]</scope>
    <source>
        <strain evidence="7 12">5012STDY7312589</strain>
    </source>
</reference>
<dbReference type="EMBL" id="UGLH01000003">
    <property type="protein sequence ID" value="STT72479.1"/>
    <property type="molecule type" value="Genomic_DNA"/>
</dbReference>
<dbReference type="EMBL" id="NDBK01000080">
    <property type="protein sequence ID" value="OVF69076.1"/>
    <property type="molecule type" value="Genomic_DNA"/>
</dbReference>
<geneLocation type="plasmid" evidence="1">
    <name>pUSKPC3</name>
</geneLocation>
<dbReference type="EMBL" id="CAAGWG010000036">
    <property type="protein sequence ID" value="VGD43327.1"/>
    <property type="molecule type" value="Genomic_DNA"/>
</dbReference>
<dbReference type="Proteomes" id="UP000275975">
    <property type="component" value="Unassembled WGS sequence"/>
</dbReference>
<reference evidence="4" key="5">
    <citation type="submission" date="2018-10" db="EMBL/GenBank/DDBJ databases">
        <authorList>
            <person name="Fan Y."/>
            <person name="Timp W."/>
            <person name="Bergman Y."/>
            <person name="Tamma P."/>
            <person name="Simner P."/>
        </authorList>
    </citation>
    <scope>NUCLEOTIDE SEQUENCE</scope>
    <source>
        <strain evidence="4">KLPN_104</strain>
    </source>
</reference>
<evidence type="ECO:0000313" key="9">
    <source>
        <dbReference type="Proteomes" id="UP000254340"/>
    </source>
</evidence>